<keyword evidence="3" id="KW-0998">Cell outer membrane</keyword>
<reference evidence="6 7" key="1">
    <citation type="submission" date="2023-07" db="EMBL/GenBank/DDBJ databases">
        <title>Genomic Encyclopedia of Type Strains, Phase IV (KMG-IV): sequencing the most valuable type-strain genomes for metagenomic binning, comparative biology and taxonomic classification.</title>
        <authorList>
            <person name="Goeker M."/>
        </authorList>
    </citation>
    <scope>NUCLEOTIDE SEQUENCE [LARGE SCALE GENOMIC DNA]</scope>
    <source>
        <strain evidence="6 7">DSM 19922</strain>
    </source>
</reference>
<keyword evidence="2" id="KW-0472">Membrane</keyword>
<gene>
    <name evidence="6" type="ORF">QO018_000687</name>
</gene>
<dbReference type="PANTHER" id="PTHR37482">
    <property type="entry name" value="OUTER MEMBRANE PROTEIN ASSEMBLY FACTOR BAME"/>
    <property type="match status" value="1"/>
</dbReference>
<keyword evidence="7" id="KW-1185">Reference proteome</keyword>
<evidence type="ECO:0000259" key="5">
    <source>
        <dbReference type="Pfam" id="PF04355"/>
    </source>
</evidence>
<dbReference type="InterPro" id="IPR026592">
    <property type="entry name" value="BamE"/>
</dbReference>
<dbReference type="EMBL" id="JAUSVU010000002">
    <property type="protein sequence ID" value="MDQ0531851.1"/>
    <property type="molecule type" value="Genomic_DNA"/>
</dbReference>
<dbReference type="Gene3D" id="3.30.1450.10">
    <property type="match status" value="1"/>
</dbReference>
<evidence type="ECO:0000313" key="6">
    <source>
        <dbReference type="EMBL" id="MDQ0531851.1"/>
    </source>
</evidence>
<evidence type="ECO:0000256" key="1">
    <source>
        <dbReference type="ARBA" id="ARBA00022729"/>
    </source>
</evidence>
<evidence type="ECO:0000313" key="7">
    <source>
        <dbReference type="Proteomes" id="UP001244552"/>
    </source>
</evidence>
<evidence type="ECO:0000256" key="2">
    <source>
        <dbReference type="ARBA" id="ARBA00023136"/>
    </source>
</evidence>
<dbReference type="InterPro" id="IPR007450">
    <property type="entry name" value="BamE_dom"/>
</dbReference>
<feature type="domain" description="Outer membrane protein assembly factor BamE" evidence="5">
    <location>
        <begin position="35"/>
        <end position="110"/>
    </location>
</feature>
<sequence>MTESNISAFRTALLGTALLAGLATAGCSPTVATRGNLTDPEMVAELQPGQSRRDDVAAVLGTPTSVGTFDPNVWYYIGQKTEKTAFFEPEVTERRVVVAHFDDNGILRQIKTLDKSNGQDIEMVERTTPTAGRELGFLEQMMGNVGRFSAKDTKGKSPGS</sequence>
<dbReference type="PANTHER" id="PTHR37482:SF1">
    <property type="entry name" value="OUTER MEMBRANE PROTEIN ASSEMBLY FACTOR BAME"/>
    <property type="match status" value="1"/>
</dbReference>
<protein>
    <submittedName>
        <fullName evidence="6">Outer membrane protein assembly factor BamE (Lipoprotein component of BamABCDE complex)</fullName>
    </submittedName>
</protein>
<dbReference type="InterPro" id="IPR037873">
    <property type="entry name" value="BamE-like"/>
</dbReference>
<organism evidence="6 7">
    <name type="scientific">Azospirillum picis</name>
    <dbReference type="NCBI Taxonomy" id="488438"/>
    <lineage>
        <taxon>Bacteria</taxon>
        <taxon>Pseudomonadati</taxon>
        <taxon>Pseudomonadota</taxon>
        <taxon>Alphaproteobacteria</taxon>
        <taxon>Rhodospirillales</taxon>
        <taxon>Azospirillaceae</taxon>
        <taxon>Azospirillum</taxon>
    </lineage>
</organism>
<dbReference type="Proteomes" id="UP001244552">
    <property type="component" value="Unassembled WGS sequence"/>
</dbReference>
<keyword evidence="1 4" id="KW-0732">Signal</keyword>
<accession>A0ABU0MEI7</accession>
<proteinExistence type="predicted"/>
<dbReference type="RefSeq" id="WP_209978784.1">
    <property type="nucleotide sequence ID" value="NZ_JAGINO010000002.1"/>
</dbReference>
<name>A0ABU0MEI7_9PROT</name>
<feature type="signal peptide" evidence="4">
    <location>
        <begin position="1"/>
        <end position="25"/>
    </location>
</feature>
<evidence type="ECO:0000256" key="3">
    <source>
        <dbReference type="ARBA" id="ARBA00023237"/>
    </source>
</evidence>
<dbReference type="Pfam" id="PF04355">
    <property type="entry name" value="BamE"/>
    <property type="match status" value="1"/>
</dbReference>
<comment type="caution">
    <text evidence="6">The sequence shown here is derived from an EMBL/GenBank/DDBJ whole genome shotgun (WGS) entry which is preliminary data.</text>
</comment>
<evidence type="ECO:0000256" key="4">
    <source>
        <dbReference type="SAM" id="SignalP"/>
    </source>
</evidence>
<feature type="chain" id="PRO_5045488238" evidence="4">
    <location>
        <begin position="26"/>
        <end position="160"/>
    </location>
</feature>